<dbReference type="EMBL" id="AP028918">
    <property type="protein sequence ID" value="BES99574.1"/>
    <property type="molecule type" value="Genomic_DNA"/>
</dbReference>
<gene>
    <name evidence="7" type="ORF">NTJ_12391</name>
</gene>
<evidence type="ECO:0000256" key="2">
    <source>
        <dbReference type="ARBA" id="ARBA00022771"/>
    </source>
</evidence>
<dbReference type="PROSITE" id="PS50950">
    <property type="entry name" value="ZF_THAP"/>
    <property type="match status" value="1"/>
</dbReference>
<keyword evidence="8" id="KW-1185">Reference proteome</keyword>
<evidence type="ECO:0000313" key="8">
    <source>
        <dbReference type="Proteomes" id="UP001307889"/>
    </source>
</evidence>
<evidence type="ECO:0000259" key="6">
    <source>
        <dbReference type="PROSITE" id="PS50950"/>
    </source>
</evidence>
<sequence length="279" mass="31594">MGIVKCVVPGCEDRTSPRHRIPVLDEELYEEWLRRIGNQELMKLDPEFVGSHKRICSIHFSSYCRVPNSTKLKKRSLPTHHLPGFNLSPDVENCILRYTCKYEGPEVRTAKTDGQANRENSILDKNASHSQISETLPPDLKDLNDLVEFSVDQLLPELVNVHTQDFEAKDVKSNAIDVASKSGSNELTTKGENVNCSYNFTVLGITRRRQIRQDNFDISVFRLNSLKGIVECGAEDSFILPYNLDFTYLAKISSSDEAGLPPQNGLDEFYRSLMNESHV</sequence>
<dbReference type="Proteomes" id="UP001307889">
    <property type="component" value="Chromosome 10"/>
</dbReference>
<reference evidence="7 8" key="1">
    <citation type="submission" date="2023-09" db="EMBL/GenBank/DDBJ databases">
        <title>Nesidiocoris tenuis whole genome shotgun sequence.</title>
        <authorList>
            <person name="Shibata T."/>
            <person name="Shimoda M."/>
            <person name="Kobayashi T."/>
            <person name="Uehara T."/>
        </authorList>
    </citation>
    <scope>NUCLEOTIDE SEQUENCE [LARGE SCALE GENOMIC DNA]</scope>
    <source>
        <strain evidence="7 8">Japan</strain>
    </source>
</reference>
<evidence type="ECO:0000256" key="1">
    <source>
        <dbReference type="ARBA" id="ARBA00022723"/>
    </source>
</evidence>
<keyword evidence="4 5" id="KW-0238">DNA-binding</keyword>
<name>A0ABN7B6U2_9HEMI</name>
<dbReference type="Pfam" id="PF05485">
    <property type="entry name" value="THAP"/>
    <property type="match status" value="1"/>
</dbReference>
<accession>A0ABN7B6U2</accession>
<proteinExistence type="predicted"/>
<organism evidence="7 8">
    <name type="scientific">Nesidiocoris tenuis</name>
    <dbReference type="NCBI Taxonomy" id="355587"/>
    <lineage>
        <taxon>Eukaryota</taxon>
        <taxon>Metazoa</taxon>
        <taxon>Ecdysozoa</taxon>
        <taxon>Arthropoda</taxon>
        <taxon>Hexapoda</taxon>
        <taxon>Insecta</taxon>
        <taxon>Pterygota</taxon>
        <taxon>Neoptera</taxon>
        <taxon>Paraneoptera</taxon>
        <taxon>Hemiptera</taxon>
        <taxon>Heteroptera</taxon>
        <taxon>Panheteroptera</taxon>
        <taxon>Cimicomorpha</taxon>
        <taxon>Miridae</taxon>
        <taxon>Dicyphina</taxon>
        <taxon>Nesidiocoris</taxon>
    </lineage>
</organism>
<dbReference type="InterPro" id="IPR006612">
    <property type="entry name" value="THAP_Znf"/>
</dbReference>
<dbReference type="SUPFAM" id="SSF57716">
    <property type="entry name" value="Glucocorticoid receptor-like (DNA-binding domain)"/>
    <property type="match status" value="1"/>
</dbReference>
<dbReference type="SMART" id="SM00980">
    <property type="entry name" value="THAP"/>
    <property type="match status" value="1"/>
</dbReference>
<evidence type="ECO:0000256" key="3">
    <source>
        <dbReference type="ARBA" id="ARBA00022833"/>
    </source>
</evidence>
<evidence type="ECO:0000256" key="5">
    <source>
        <dbReference type="PROSITE-ProRule" id="PRU00309"/>
    </source>
</evidence>
<keyword evidence="1" id="KW-0479">Metal-binding</keyword>
<feature type="domain" description="THAP-type" evidence="6">
    <location>
        <begin position="1"/>
        <end position="81"/>
    </location>
</feature>
<evidence type="ECO:0000256" key="4">
    <source>
        <dbReference type="ARBA" id="ARBA00023125"/>
    </source>
</evidence>
<keyword evidence="3" id="KW-0862">Zinc</keyword>
<keyword evidence="2 5" id="KW-0863">Zinc-finger</keyword>
<protein>
    <recommendedName>
        <fullName evidence="6">THAP-type domain-containing protein</fullName>
    </recommendedName>
</protein>
<evidence type="ECO:0000313" key="7">
    <source>
        <dbReference type="EMBL" id="BES99574.1"/>
    </source>
</evidence>